<reference evidence="4 5" key="1">
    <citation type="journal article" date="2014" name="Genome Biol.">
        <title>Transcriptome and methylome profiling reveals relics of genome dominance in the mesopolyploid Brassica oleracea.</title>
        <authorList>
            <person name="Parkin I.A."/>
            <person name="Koh C."/>
            <person name="Tang H."/>
            <person name="Robinson S.J."/>
            <person name="Kagale S."/>
            <person name="Clarke W.E."/>
            <person name="Town C.D."/>
            <person name="Nixon J."/>
            <person name="Krishnakumar V."/>
            <person name="Bidwell S.L."/>
            <person name="Denoeud F."/>
            <person name="Belcram H."/>
            <person name="Links M.G."/>
            <person name="Just J."/>
            <person name="Clarke C."/>
            <person name="Bender T."/>
            <person name="Huebert T."/>
            <person name="Mason A.S."/>
            <person name="Pires J.C."/>
            <person name="Barker G."/>
            <person name="Moore J."/>
            <person name="Walley P.G."/>
            <person name="Manoli S."/>
            <person name="Batley J."/>
            <person name="Edwards D."/>
            <person name="Nelson M.N."/>
            <person name="Wang X."/>
            <person name="Paterson A.H."/>
            <person name="King G."/>
            <person name="Bancroft I."/>
            <person name="Chalhoub B."/>
            <person name="Sharpe A.G."/>
        </authorList>
    </citation>
    <scope>NUCLEOTIDE SEQUENCE</scope>
    <source>
        <strain evidence="4 5">cv. TO1000</strain>
    </source>
</reference>
<dbReference type="EnsemblPlants" id="Bo9g005820.1">
    <property type="protein sequence ID" value="Bo9g005820.1"/>
    <property type="gene ID" value="Bo9g005820"/>
</dbReference>
<keyword evidence="2" id="KW-0539">Nucleus</keyword>
<dbReference type="eggNOG" id="KOG3158">
    <property type="taxonomic scope" value="Eukaryota"/>
</dbReference>
<dbReference type="STRING" id="109376.A0A0D3E026"/>
<comment type="subunit">
    <text evidence="2">Interacts with HSP90 in an ATP-dependent manner.</text>
</comment>
<reference evidence="4" key="2">
    <citation type="submission" date="2015-03" db="UniProtKB">
        <authorList>
            <consortium name="EnsemblPlants"/>
        </authorList>
    </citation>
    <scope>IDENTIFICATION</scope>
</reference>
<dbReference type="GO" id="GO:0051131">
    <property type="term" value="P:chaperone-mediated protein complex assembly"/>
    <property type="evidence" value="ECO:0007669"/>
    <property type="project" value="TreeGrafter"/>
</dbReference>
<dbReference type="GO" id="GO:0006950">
    <property type="term" value="P:response to stress"/>
    <property type="evidence" value="ECO:0007669"/>
    <property type="project" value="UniProtKB-ARBA"/>
</dbReference>
<feature type="domain" description="CS" evidence="3">
    <location>
        <begin position="1"/>
        <end position="59"/>
    </location>
</feature>
<accession>A0A0D3E026</accession>
<comment type="subcellular location">
    <subcellularLocation>
        <location evidence="2">Cytoplasm</location>
    </subcellularLocation>
    <subcellularLocation>
        <location evidence="2">Nucleus</location>
    </subcellularLocation>
</comment>
<organism evidence="4 5">
    <name type="scientific">Brassica oleracea var. oleracea</name>
    <dbReference type="NCBI Taxonomy" id="109376"/>
    <lineage>
        <taxon>Eukaryota</taxon>
        <taxon>Viridiplantae</taxon>
        <taxon>Streptophyta</taxon>
        <taxon>Embryophyta</taxon>
        <taxon>Tracheophyta</taxon>
        <taxon>Spermatophyta</taxon>
        <taxon>Magnoliopsida</taxon>
        <taxon>eudicotyledons</taxon>
        <taxon>Gunneridae</taxon>
        <taxon>Pentapetalae</taxon>
        <taxon>rosids</taxon>
        <taxon>malvids</taxon>
        <taxon>Brassicales</taxon>
        <taxon>Brassicaceae</taxon>
        <taxon>Brassiceae</taxon>
        <taxon>Brassica</taxon>
    </lineage>
</organism>
<dbReference type="AlphaFoldDB" id="A0A0D3E026"/>
<evidence type="ECO:0000313" key="4">
    <source>
        <dbReference type="EnsemblPlants" id="Bo9g005820.1"/>
    </source>
</evidence>
<dbReference type="HOGENOM" id="CLU_1734030_0_0_1"/>
<dbReference type="Gene3D" id="2.60.40.790">
    <property type="match status" value="1"/>
</dbReference>
<comment type="function">
    <text evidence="2">Acts as a co-chaperone for HSP90.</text>
</comment>
<dbReference type="SUPFAM" id="SSF49764">
    <property type="entry name" value="HSP20-like chaperones"/>
    <property type="match status" value="1"/>
</dbReference>
<keyword evidence="5" id="KW-1185">Reference proteome</keyword>
<keyword evidence="2" id="KW-0963">Cytoplasm</keyword>
<dbReference type="PANTHER" id="PTHR22932:SF20">
    <property type="entry name" value="CO-CHAPERONE PROTEIN P23-1"/>
    <property type="match status" value="1"/>
</dbReference>
<evidence type="ECO:0000259" key="3">
    <source>
        <dbReference type="PROSITE" id="PS51203"/>
    </source>
</evidence>
<keyword evidence="2" id="KW-0143">Chaperone</keyword>
<proteinExistence type="inferred from homology"/>
<dbReference type="GO" id="GO:0006457">
    <property type="term" value="P:protein folding"/>
    <property type="evidence" value="ECO:0007669"/>
    <property type="project" value="TreeGrafter"/>
</dbReference>
<name>A0A0D3E026_BRAOL</name>
<dbReference type="GO" id="GO:0005634">
    <property type="term" value="C:nucleus"/>
    <property type="evidence" value="ECO:0007669"/>
    <property type="project" value="UniProtKB-SubCell"/>
</dbReference>
<dbReference type="InterPro" id="IPR007052">
    <property type="entry name" value="CS_dom"/>
</dbReference>
<dbReference type="Proteomes" id="UP000032141">
    <property type="component" value="Chromosome C9"/>
</dbReference>
<dbReference type="InterPro" id="IPR045250">
    <property type="entry name" value="p23-like"/>
</dbReference>
<sequence>MTPSSSSYSAKAGHENHVYELKLELHDKVNVEESKINIGVRNIFCIIEKAEPERWNKLIRGGKAPHYVKVDWDKWVDEDDEGNAGAGDMDLGGMGGMDFSNFGGMGGMEGLGGMGGLGGIVVSCVTLTWTLAVPSANHQMLLTISRRNHQA</sequence>
<dbReference type="CDD" id="cd06465">
    <property type="entry name" value="p23_hB-ind1_like"/>
    <property type="match status" value="1"/>
</dbReference>
<dbReference type="PANTHER" id="PTHR22932">
    <property type="entry name" value="TELOMERASE-BINDING PROTEIN P23 HSP90 CO-CHAPERONE"/>
    <property type="match status" value="1"/>
</dbReference>
<dbReference type="GO" id="GO:0005829">
    <property type="term" value="C:cytosol"/>
    <property type="evidence" value="ECO:0007669"/>
    <property type="project" value="TreeGrafter"/>
</dbReference>
<comment type="similarity">
    <text evidence="1 2">Belongs to the p23/wos2 family.</text>
</comment>
<evidence type="ECO:0000313" key="5">
    <source>
        <dbReference type="Proteomes" id="UP000032141"/>
    </source>
</evidence>
<dbReference type="PROSITE" id="PS51203">
    <property type="entry name" value="CS"/>
    <property type="match status" value="1"/>
</dbReference>
<dbReference type="GO" id="GO:0051087">
    <property type="term" value="F:protein-folding chaperone binding"/>
    <property type="evidence" value="ECO:0007669"/>
    <property type="project" value="TreeGrafter"/>
</dbReference>
<protein>
    <recommendedName>
        <fullName evidence="2">Co-chaperone protein p23</fullName>
    </recommendedName>
</protein>
<dbReference type="Gramene" id="Bo9g005820.1">
    <property type="protein sequence ID" value="Bo9g005820.1"/>
    <property type="gene ID" value="Bo9g005820"/>
</dbReference>
<dbReference type="InterPro" id="IPR008978">
    <property type="entry name" value="HSP20-like_chaperone"/>
</dbReference>
<dbReference type="GO" id="GO:0051879">
    <property type="term" value="F:Hsp90 protein binding"/>
    <property type="evidence" value="ECO:0007669"/>
    <property type="project" value="UniProtKB-UniRule"/>
</dbReference>
<evidence type="ECO:0000256" key="1">
    <source>
        <dbReference type="ARBA" id="ARBA00025733"/>
    </source>
</evidence>
<evidence type="ECO:0000256" key="2">
    <source>
        <dbReference type="RuleBase" id="RU369032"/>
    </source>
</evidence>